<organism evidence="1 2">
    <name type="scientific">Fumia xinanensis</name>
    <dbReference type="NCBI Taxonomy" id="2763659"/>
    <lineage>
        <taxon>Bacteria</taxon>
        <taxon>Bacillati</taxon>
        <taxon>Bacillota</taxon>
        <taxon>Clostridia</taxon>
        <taxon>Eubacteriales</taxon>
        <taxon>Oscillospiraceae</taxon>
        <taxon>Fumia</taxon>
    </lineage>
</organism>
<dbReference type="AlphaFoldDB" id="A0A926I788"/>
<comment type="caution">
    <text evidence="1">The sequence shown here is derived from an EMBL/GenBank/DDBJ whole genome shotgun (WGS) entry which is preliminary data.</text>
</comment>
<proteinExistence type="predicted"/>
<dbReference type="EMBL" id="JACRSV010000001">
    <property type="protein sequence ID" value="MBC8559592.1"/>
    <property type="molecule type" value="Genomic_DNA"/>
</dbReference>
<reference evidence="1" key="1">
    <citation type="submission" date="2020-08" db="EMBL/GenBank/DDBJ databases">
        <title>Genome public.</title>
        <authorList>
            <person name="Liu C."/>
            <person name="Sun Q."/>
        </authorList>
    </citation>
    <scope>NUCLEOTIDE SEQUENCE</scope>
    <source>
        <strain evidence="1">NSJ-33</strain>
    </source>
</reference>
<keyword evidence="2" id="KW-1185">Reference proteome</keyword>
<evidence type="ECO:0000313" key="2">
    <source>
        <dbReference type="Proteomes" id="UP000610760"/>
    </source>
</evidence>
<dbReference type="Proteomes" id="UP000610760">
    <property type="component" value="Unassembled WGS sequence"/>
</dbReference>
<gene>
    <name evidence="1" type="ORF">H8710_05835</name>
</gene>
<evidence type="ECO:0000313" key="1">
    <source>
        <dbReference type="EMBL" id="MBC8559592.1"/>
    </source>
</evidence>
<name>A0A926I788_9FIRM</name>
<accession>A0A926I788</accession>
<protein>
    <submittedName>
        <fullName evidence="1">Uncharacterized protein</fullName>
    </submittedName>
</protein>
<sequence>MMEIRFAKRSDGDALRRIYDGEPGLFARFGRFPPKNWMGFYKNTVRRDV</sequence>
<dbReference type="RefSeq" id="WP_249294484.1">
    <property type="nucleotide sequence ID" value="NZ_JACRSV010000001.1"/>
</dbReference>